<sequence length="143" mass="16173">MEEQTKRLLKECNRGCKMAIDSMDQISAYVEDENLGRVIDNYKTEHEKIEGESAKLLGQYGEQEQEPGAMASTFAWATTEMKMLVKDDSNQIAKIMMNGCNMGIQSISEAMAQNKEASEDSQVVAKNLVRMEEEFMGELKEFL</sequence>
<protein>
    <recommendedName>
        <fullName evidence="3">DUF2383 domain-containing protein</fullName>
    </recommendedName>
</protein>
<accession>A0ABY5VJK9</accession>
<gene>
    <name evidence="1" type="ORF">NQ502_06835</name>
</gene>
<evidence type="ECO:0008006" key="3">
    <source>
        <dbReference type="Google" id="ProtNLM"/>
    </source>
</evidence>
<keyword evidence="2" id="KW-1185">Reference proteome</keyword>
<name>A0ABY5VJK9_9FIRM</name>
<dbReference type="EMBL" id="CP102290">
    <property type="protein sequence ID" value="UWP60744.1"/>
    <property type="molecule type" value="Genomic_DNA"/>
</dbReference>
<dbReference type="Proteomes" id="UP001060164">
    <property type="component" value="Chromosome"/>
</dbReference>
<evidence type="ECO:0000313" key="2">
    <source>
        <dbReference type="Proteomes" id="UP001060164"/>
    </source>
</evidence>
<reference evidence="1" key="1">
    <citation type="journal article" date="2022" name="Cell">
        <title>Design, construction, and in vivo augmentation of a complex gut microbiome.</title>
        <authorList>
            <person name="Cheng A.G."/>
            <person name="Ho P.Y."/>
            <person name="Aranda-Diaz A."/>
            <person name="Jain S."/>
            <person name="Yu F.B."/>
            <person name="Meng X."/>
            <person name="Wang M."/>
            <person name="Iakiviak M."/>
            <person name="Nagashima K."/>
            <person name="Zhao A."/>
            <person name="Murugkar P."/>
            <person name="Patil A."/>
            <person name="Atabakhsh K."/>
            <person name="Weakley A."/>
            <person name="Yan J."/>
            <person name="Brumbaugh A.R."/>
            <person name="Higginbottom S."/>
            <person name="Dimas A."/>
            <person name="Shiver A.L."/>
            <person name="Deutschbauer A."/>
            <person name="Neff N."/>
            <person name="Sonnenburg J.L."/>
            <person name="Huang K.C."/>
            <person name="Fischbach M.A."/>
        </authorList>
    </citation>
    <scope>NUCLEOTIDE SEQUENCE</scope>
    <source>
        <strain evidence="1">DSM 19829</strain>
    </source>
</reference>
<dbReference type="RefSeq" id="WP_028530347.1">
    <property type="nucleotide sequence ID" value="NZ_CABLBR010000002.1"/>
</dbReference>
<evidence type="ECO:0000313" key="1">
    <source>
        <dbReference type="EMBL" id="UWP60744.1"/>
    </source>
</evidence>
<dbReference type="Gene3D" id="1.20.1260.10">
    <property type="match status" value="1"/>
</dbReference>
<dbReference type="InterPro" id="IPR012347">
    <property type="entry name" value="Ferritin-like"/>
</dbReference>
<proteinExistence type="predicted"/>
<organism evidence="1 2">
    <name type="scientific">Ruminococcus gauvreauii</name>
    <dbReference type="NCBI Taxonomy" id="438033"/>
    <lineage>
        <taxon>Bacteria</taxon>
        <taxon>Bacillati</taxon>
        <taxon>Bacillota</taxon>
        <taxon>Clostridia</taxon>
        <taxon>Eubacteriales</taxon>
        <taxon>Oscillospiraceae</taxon>
        <taxon>Ruminococcus</taxon>
    </lineage>
</organism>